<dbReference type="RefSeq" id="WP_118885880.1">
    <property type="nucleotide sequence ID" value="NZ_CP032100.1"/>
</dbReference>
<proteinExistence type="predicted"/>
<dbReference type="Pfam" id="PF14090">
    <property type="entry name" value="HTH_39"/>
    <property type="match status" value="1"/>
</dbReference>
<feature type="domain" description="Winged helix-turn-helix" evidence="1">
    <location>
        <begin position="7"/>
        <end position="56"/>
    </location>
</feature>
<name>A0AAD0WQ13_9BACT</name>
<dbReference type="EMBL" id="CP032100">
    <property type="protein sequence ID" value="AXX89325.1"/>
    <property type="molecule type" value="Genomic_DNA"/>
</dbReference>
<evidence type="ECO:0000259" key="1">
    <source>
        <dbReference type="Pfam" id="PF14090"/>
    </source>
</evidence>
<reference evidence="2 3" key="1">
    <citation type="submission" date="2018-08" db="EMBL/GenBank/DDBJ databases">
        <title>Complete genome of the Arcobacter suis type strain LMG 26152.</title>
        <authorList>
            <person name="Miller W.G."/>
            <person name="Yee E."/>
            <person name="Bono J.L."/>
        </authorList>
    </citation>
    <scope>NUCLEOTIDE SEQUENCE [LARGE SCALE GENOMIC DNA]</scope>
    <source>
        <strain evidence="2 3">CECT 7833</strain>
    </source>
</reference>
<dbReference type="InterPro" id="IPR055245">
    <property type="entry name" value="HTH_proteobacteria"/>
</dbReference>
<evidence type="ECO:0000313" key="2">
    <source>
        <dbReference type="EMBL" id="AXX89325.1"/>
    </source>
</evidence>
<gene>
    <name evidence="2" type="ORF">ASUIS_0834</name>
</gene>
<accession>A0AAD0WQ13</accession>
<dbReference type="AlphaFoldDB" id="A0AAD0WQ13"/>
<keyword evidence="3" id="KW-1185">Reference proteome</keyword>
<protein>
    <recommendedName>
        <fullName evidence="1">Winged helix-turn-helix domain-containing protein</fullName>
    </recommendedName>
</protein>
<sequence length="72" mass="7988">MANNTNQDKILTYLKNGNTISPAIAAHEFDCFCLAAVIGKLRKKGIEIFSQKIEGTQTKEYSLTSFKDSSDE</sequence>
<organism evidence="2 3">
    <name type="scientific">Arcobacter suis CECT 7833</name>
    <dbReference type="NCBI Taxonomy" id="663365"/>
    <lineage>
        <taxon>Bacteria</taxon>
        <taxon>Pseudomonadati</taxon>
        <taxon>Campylobacterota</taxon>
        <taxon>Epsilonproteobacteria</taxon>
        <taxon>Campylobacterales</taxon>
        <taxon>Arcobacteraceae</taxon>
        <taxon>Arcobacter</taxon>
    </lineage>
</organism>
<dbReference type="Proteomes" id="UP000263040">
    <property type="component" value="Chromosome"/>
</dbReference>
<dbReference type="KEGG" id="asui:ASUIS_0834"/>
<evidence type="ECO:0000313" key="3">
    <source>
        <dbReference type="Proteomes" id="UP000263040"/>
    </source>
</evidence>